<organism evidence="11 12">
    <name type="scientific">Variovorax gossypii</name>
    <dbReference type="NCBI Taxonomy" id="1679495"/>
    <lineage>
        <taxon>Bacteria</taxon>
        <taxon>Pseudomonadati</taxon>
        <taxon>Pseudomonadota</taxon>
        <taxon>Betaproteobacteria</taxon>
        <taxon>Burkholderiales</taxon>
        <taxon>Comamonadaceae</taxon>
        <taxon>Variovorax</taxon>
    </lineage>
</organism>
<feature type="region of interest" description="Disordered" evidence="8">
    <location>
        <begin position="1"/>
        <end position="41"/>
    </location>
</feature>
<evidence type="ECO:0000256" key="7">
    <source>
        <dbReference type="ARBA" id="ARBA00023136"/>
    </source>
</evidence>
<evidence type="ECO:0000259" key="10">
    <source>
        <dbReference type="Pfam" id="PF00535"/>
    </source>
</evidence>
<feature type="transmembrane region" description="Helical" evidence="9">
    <location>
        <begin position="278"/>
        <end position="301"/>
    </location>
</feature>
<evidence type="ECO:0000256" key="5">
    <source>
        <dbReference type="ARBA" id="ARBA00022985"/>
    </source>
</evidence>
<comment type="caution">
    <text evidence="11">The sequence shown here is derived from an EMBL/GenBank/DDBJ whole genome shotgun (WGS) entry which is preliminary data.</text>
</comment>
<protein>
    <submittedName>
        <fullName evidence="11">Glycosyltransferase</fullName>
    </submittedName>
</protein>
<evidence type="ECO:0000256" key="4">
    <source>
        <dbReference type="ARBA" id="ARBA00022692"/>
    </source>
</evidence>
<dbReference type="GO" id="GO:0016757">
    <property type="term" value="F:glycosyltransferase activity"/>
    <property type="evidence" value="ECO:0007669"/>
    <property type="project" value="UniProtKB-KW"/>
</dbReference>
<evidence type="ECO:0000256" key="6">
    <source>
        <dbReference type="ARBA" id="ARBA00022989"/>
    </source>
</evidence>
<dbReference type="InterPro" id="IPR029044">
    <property type="entry name" value="Nucleotide-diphossugar_trans"/>
</dbReference>
<accession>A0A431TJ15</accession>
<keyword evidence="3 11" id="KW-0808">Transferase</keyword>
<dbReference type="PANTHER" id="PTHR48090:SF3">
    <property type="entry name" value="UNDECAPRENYL-PHOSPHATE 4-DEOXY-4-FORMAMIDO-L-ARABINOSE TRANSFERASE"/>
    <property type="match status" value="1"/>
</dbReference>
<evidence type="ECO:0000313" key="11">
    <source>
        <dbReference type="EMBL" id="RTQ32901.1"/>
    </source>
</evidence>
<dbReference type="Gene3D" id="3.90.550.10">
    <property type="entry name" value="Spore Coat Polysaccharide Biosynthesis Protein SpsA, Chain A"/>
    <property type="match status" value="1"/>
</dbReference>
<sequence length="361" mass="39532">MPRVDPGAVRWSAQGTEPPVTLRAPVQSGTSGDSLSQEPLAGSSPRACVASLSCVIPCRNEARNLALLLPQLVVVLSSLARDWEIVVVDDGSTDATVEVAQRWRDHGVRLLELSRNFGKEAALSAGLDAARGDLVLLMDGDGQHPPELIPGMVARWARGGDMICMVRTDRKAESWIKRIGTRLFYGLIDRDRRYRVPAGAGDFRLLDRQVVEALRALPERSRFMKGLFAWVGFRVEHIAYVPPPRPHGRSHYSLRALCSLSLTGITMFTSWPLRAASVLGGVLAAAAFGYGAVLAVSYMLWGNEVSGWTTIVVAMFLLAGVQLVSLGVIGEYLARVFDEVKGRPLYLVKRPRDNAPKEHQR</sequence>
<dbReference type="EMBL" id="RXOE01000005">
    <property type="protein sequence ID" value="RTQ32901.1"/>
    <property type="molecule type" value="Genomic_DNA"/>
</dbReference>
<dbReference type="OrthoDB" id="9811884at2"/>
<dbReference type="Proteomes" id="UP000267418">
    <property type="component" value="Unassembled WGS sequence"/>
</dbReference>
<evidence type="ECO:0000256" key="3">
    <source>
        <dbReference type="ARBA" id="ARBA00022679"/>
    </source>
</evidence>
<keyword evidence="6 9" id="KW-1133">Transmembrane helix</keyword>
<keyword evidence="12" id="KW-1185">Reference proteome</keyword>
<dbReference type="AlphaFoldDB" id="A0A431TJ15"/>
<keyword evidence="4 9" id="KW-0812">Transmembrane</keyword>
<evidence type="ECO:0000256" key="2">
    <source>
        <dbReference type="ARBA" id="ARBA00022676"/>
    </source>
</evidence>
<keyword evidence="5" id="KW-0448">Lipopolysaccharide biosynthesis</keyword>
<dbReference type="InterPro" id="IPR050256">
    <property type="entry name" value="Glycosyltransferase_2"/>
</dbReference>
<feature type="domain" description="Glycosyltransferase 2-like" evidence="10">
    <location>
        <begin position="53"/>
        <end position="214"/>
    </location>
</feature>
<dbReference type="PANTHER" id="PTHR48090">
    <property type="entry name" value="UNDECAPRENYL-PHOSPHATE 4-DEOXY-4-FORMAMIDO-L-ARABINOSE TRANSFERASE-RELATED"/>
    <property type="match status" value="1"/>
</dbReference>
<keyword evidence="2" id="KW-0328">Glycosyltransferase</keyword>
<dbReference type="InterPro" id="IPR001173">
    <property type="entry name" value="Glyco_trans_2-like"/>
</dbReference>
<feature type="compositionally biased region" description="Polar residues" evidence="8">
    <location>
        <begin position="27"/>
        <end position="37"/>
    </location>
</feature>
<proteinExistence type="predicted"/>
<evidence type="ECO:0000256" key="9">
    <source>
        <dbReference type="SAM" id="Phobius"/>
    </source>
</evidence>
<keyword evidence="7 9" id="KW-0472">Membrane</keyword>
<evidence type="ECO:0000313" key="12">
    <source>
        <dbReference type="Proteomes" id="UP000267418"/>
    </source>
</evidence>
<dbReference type="GO" id="GO:0009103">
    <property type="term" value="P:lipopolysaccharide biosynthetic process"/>
    <property type="evidence" value="ECO:0007669"/>
    <property type="project" value="UniProtKB-KW"/>
</dbReference>
<gene>
    <name evidence="11" type="ORF">EJP69_19550</name>
</gene>
<keyword evidence="1" id="KW-1003">Cell membrane</keyword>
<name>A0A431TJ15_9BURK</name>
<dbReference type="CDD" id="cd04187">
    <property type="entry name" value="DPM1_like_bac"/>
    <property type="match status" value="1"/>
</dbReference>
<evidence type="ECO:0000256" key="8">
    <source>
        <dbReference type="SAM" id="MobiDB-lite"/>
    </source>
</evidence>
<dbReference type="SUPFAM" id="SSF53448">
    <property type="entry name" value="Nucleotide-diphospho-sugar transferases"/>
    <property type="match status" value="1"/>
</dbReference>
<dbReference type="Pfam" id="PF00535">
    <property type="entry name" value="Glycos_transf_2"/>
    <property type="match status" value="1"/>
</dbReference>
<evidence type="ECO:0000256" key="1">
    <source>
        <dbReference type="ARBA" id="ARBA00022475"/>
    </source>
</evidence>
<dbReference type="GO" id="GO:0005886">
    <property type="term" value="C:plasma membrane"/>
    <property type="evidence" value="ECO:0007669"/>
    <property type="project" value="TreeGrafter"/>
</dbReference>
<reference evidence="11 12" key="1">
    <citation type="submission" date="2018-12" db="EMBL/GenBank/DDBJ databases">
        <title>The genome of Variovorax gossypii DSM 100435.</title>
        <authorList>
            <person name="Gao J."/>
            <person name="Sun J."/>
        </authorList>
    </citation>
    <scope>NUCLEOTIDE SEQUENCE [LARGE SCALE GENOMIC DNA]</scope>
    <source>
        <strain evidence="11 12">DSM 100435</strain>
    </source>
</reference>
<feature type="transmembrane region" description="Helical" evidence="9">
    <location>
        <begin position="307"/>
        <end position="334"/>
    </location>
</feature>